<evidence type="ECO:0000256" key="1">
    <source>
        <dbReference type="ARBA" id="ARBA00023015"/>
    </source>
</evidence>
<evidence type="ECO:0000313" key="3">
    <source>
        <dbReference type="EMBL" id="MWT84327.1"/>
    </source>
</evidence>
<organism evidence="3 4">
    <name type="scientific">Escherichia coli</name>
    <dbReference type="NCBI Taxonomy" id="562"/>
    <lineage>
        <taxon>Bacteria</taxon>
        <taxon>Pseudomonadati</taxon>
        <taxon>Pseudomonadota</taxon>
        <taxon>Gammaproteobacteria</taxon>
        <taxon>Enterobacterales</taxon>
        <taxon>Enterobacteriaceae</taxon>
        <taxon>Escherichia</taxon>
    </lineage>
</organism>
<dbReference type="AlphaFoldDB" id="A0A6L7C6Z4"/>
<gene>
    <name evidence="3" type="ORF">GP954_03850</name>
</gene>
<dbReference type="PRINTS" id="PR01554">
    <property type="entry name" value="FIMREGULATRY"/>
</dbReference>
<keyword evidence="2" id="KW-0804">Transcription</keyword>
<reference evidence="3 4" key="1">
    <citation type="submission" date="2019-12" db="EMBL/GenBank/DDBJ databases">
        <title>Enteriobacteria Tanzani isolates_8377-8380.</title>
        <authorList>
            <person name="Subbiah M."/>
            <person name="Call D."/>
        </authorList>
    </citation>
    <scope>NUCLEOTIDE SEQUENCE [LARGE SCALE GENOMIC DNA]</scope>
    <source>
        <strain evidence="3 4">8378wC7</strain>
    </source>
</reference>
<dbReference type="EMBL" id="WTRN01000023">
    <property type="protein sequence ID" value="MWT84327.1"/>
    <property type="molecule type" value="Genomic_DNA"/>
</dbReference>
<evidence type="ECO:0000313" key="4">
    <source>
        <dbReference type="Proteomes" id="UP000480485"/>
    </source>
</evidence>
<comment type="caution">
    <text evidence="3">The sequence shown here is derived from an EMBL/GenBank/DDBJ whole genome shotgun (WGS) entry which is preliminary data.</text>
</comment>
<sequence length="87" mass="10303">MRNYISLGKIDEEHFQLLISLTSITSEKLKTALKHYFVYGESQRSVCEQFRVNSSYFSLKVRLVQDVSRTVLYLYPYYADLYKNTCV</sequence>
<dbReference type="Pfam" id="PF03333">
    <property type="entry name" value="PapB"/>
    <property type="match status" value="1"/>
</dbReference>
<keyword evidence="1" id="KW-0805">Transcription regulation</keyword>
<dbReference type="Proteomes" id="UP000480485">
    <property type="component" value="Unassembled WGS sequence"/>
</dbReference>
<evidence type="ECO:0000256" key="2">
    <source>
        <dbReference type="ARBA" id="ARBA00023163"/>
    </source>
</evidence>
<accession>A0A6L7C6Z4</accession>
<dbReference type="RefSeq" id="WP_160450933.1">
    <property type="nucleotide sequence ID" value="NZ_WTRB01000040.1"/>
</dbReference>
<dbReference type="Gene3D" id="1.10.10.2690">
    <property type="match status" value="1"/>
</dbReference>
<proteinExistence type="predicted"/>
<dbReference type="InterPro" id="IPR004356">
    <property type="entry name" value="Adhesin_operon_reg_prot"/>
</dbReference>
<dbReference type="InterPro" id="IPR053721">
    <property type="entry name" value="Fimbrial_Adhesin_Reg"/>
</dbReference>
<protein>
    <submittedName>
        <fullName evidence="3">Uncharacterized protein</fullName>
    </submittedName>
</protein>
<name>A0A6L7C6Z4_ECOLX</name>
<dbReference type="GO" id="GO:0006355">
    <property type="term" value="P:regulation of DNA-templated transcription"/>
    <property type="evidence" value="ECO:0007669"/>
    <property type="project" value="InterPro"/>
</dbReference>